<sequence>MSETEDLNAPAGTAELQRLNDKYRKLNIANDRAREQVEEEINSGRYSQEQADEISASFEQSCRDALDPIQREIEAHCAKYNLRPASAQWADE</sequence>
<evidence type="ECO:0000256" key="1">
    <source>
        <dbReference type="SAM" id="Coils"/>
    </source>
</evidence>
<dbReference type="RefSeq" id="WP_252545304.1">
    <property type="nucleotide sequence ID" value="NZ_CP099468.1"/>
</dbReference>
<protein>
    <submittedName>
        <fullName evidence="2">Uncharacterized protein</fullName>
    </submittedName>
</protein>
<dbReference type="EMBL" id="CP099468">
    <property type="protein sequence ID" value="USQ82645.1"/>
    <property type="molecule type" value="Genomic_DNA"/>
</dbReference>
<reference evidence="2" key="1">
    <citation type="submission" date="2022-06" db="EMBL/GenBank/DDBJ databases">
        <title>Complete genome sequence of soil microorganisms Streptomyces sp. Qhu-M197 isolated from Alpine meadows habitats on the Tibetan Plateau.</title>
        <authorList>
            <person name="Zhang B."/>
            <person name="Xiang X."/>
            <person name="Fan J."/>
        </authorList>
    </citation>
    <scope>NUCLEOTIDE SEQUENCE</scope>
    <source>
        <strain evidence="2">Qhu-M197</strain>
    </source>
</reference>
<feature type="coiled-coil region" evidence="1">
    <location>
        <begin position="16"/>
        <end position="43"/>
    </location>
</feature>
<organism evidence="2 3">
    <name type="scientific">Streptomyces phaeoluteigriseus</name>
    <dbReference type="NCBI Taxonomy" id="114686"/>
    <lineage>
        <taxon>Bacteria</taxon>
        <taxon>Bacillati</taxon>
        <taxon>Actinomycetota</taxon>
        <taxon>Actinomycetes</taxon>
        <taxon>Kitasatosporales</taxon>
        <taxon>Streptomycetaceae</taxon>
        <taxon>Streptomyces</taxon>
        <taxon>Streptomyces aurantiacus group</taxon>
    </lineage>
</organism>
<name>A0ABY4Z0Y9_9ACTN</name>
<keyword evidence="3" id="KW-1185">Reference proteome</keyword>
<keyword evidence="1" id="KW-0175">Coiled coil</keyword>
<evidence type="ECO:0000313" key="2">
    <source>
        <dbReference type="EMBL" id="USQ82645.1"/>
    </source>
</evidence>
<accession>A0ABY4Z0Y9</accession>
<proteinExistence type="predicted"/>
<dbReference type="Proteomes" id="UP001056374">
    <property type="component" value="Chromosome"/>
</dbReference>
<gene>
    <name evidence="2" type="ORF">NFX46_01985</name>
</gene>
<evidence type="ECO:0000313" key="3">
    <source>
        <dbReference type="Proteomes" id="UP001056374"/>
    </source>
</evidence>